<keyword evidence="1" id="KW-0732">Signal</keyword>
<reference evidence="2" key="1">
    <citation type="submission" date="2018-01" db="EMBL/GenBank/DDBJ databases">
        <title>An insight into the sialome of Amazonian anophelines.</title>
        <authorList>
            <person name="Ribeiro J.M."/>
            <person name="Scarpassa V."/>
            <person name="Calvo E."/>
        </authorList>
    </citation>
    <scope>NUCLEOTIDE SEQUENCE</scope>
</reference>
<name>A0A2M4DS57_ANODA</name>
<feature type="signal peptide" evidence="1">
    <location>
        <begin position="1"/>
        <end position="23"/>
    </location>
</feature>
<feature type="chain" id="PRO_5014682512" evidence="1">
    <location>
        <begin position="24"/>
        <end position="69"/>
    </location>
</feature>
<evidence type="ECO:0000313" key="2">
    <source>
        <dbReference type="EMBL" id="MBW79978.1"/>
    </source>
</evidence>
<accession>A0A2M4DS57</accession>
<dbReference type="AlphaFoldDB" id="A0A2M4DS57"/>
<evidence type="ECO:0000256" key="1">
    <source>
        <dbReference type="SAM" id="SignalP"/>
    </source>
</evidence>
<sequence length="69" mass="7957">MPFHRCRCRFRLLVCWLRPWCSSRTALAPGAGPRNAGTEIRRSCSTRGRGLRMCKRSRNRAALFEDSCN</sequence>
<protein>
    <submittedName>
        <fullName evidence="2">Putative secreted protein</fullName>
    </submittedName>
</protein>
<organism evidence="2">
    <name type="scientific">Anopheles darlingi</name>
    <name type="common">Mosquito</name>
    <dbReference type="NCBI Taxonomy" id="43151"/>
    <lineage>
        <taxon>Eukaryota</taxon>
        <taxon>Metazoa</taxon>
        <taxon>Ecdysozoa</taxon>
        <taxon>Arthropoda</taxon>
        <taxon>Hexapoda</taxon>
        <taxon>Insecta</taxon>
        <taxon>Pterygota</taxon>
        <taxon>Neoptera</taxon>
        <taxon>Endopterygota</taxon>
        <taxon>Diptera</taxon>
        <taxon>Nematocera</taxon>
        <taxon>Culicoidea</taxon>
        <taxon>Culicidae</taxon>
        <taxon>Anophelinae</taxon>
        <taxon>Anopheles</taxon>
    </lineage>
</organism>
<proteinExistence type="predicted"/>
<dbReference type="EMBL" id="GGFL01015800">
    <property type="protein sequence ID" value="MBW79978.1"/>
    <property type="molecule type" value="Transcribed_RNA"/>
</dbReference>